<evidence type="ECO:0000313" key="8">
    <source>
        <dbReference type="EMBL" id="MFD0725306.1"/>
    </source>
</evidence>
<evidence type="ECO:0000313" key="9">
    <source>
        <dbReference type="Proteomes" id="UP001597110"/>
    </source>
</evidence>
<gene>
    <name evidence="8" type="ORF">ACFQ0E_06780</name>
</gene>
<evidence type="ECO:0000259" key="7">
    <source>
        <dbReference type="Pfam" id="PF04138"/>
    </source>
</evidence>
<evidence type="ECO:0000256" key="1">
    <source>
        <dbReference type="ARBA" id="ARBA00004141"/>
    </source>
</evidence>
<keyword evidence="5 6" id="KW-0472">Membrane</keyword>
<dbReference type="EMBL" id="JBHTIF010000001">
    <property type="protein sequence ID" value="MFD0725306.1"/>
    <property type="molecule type" value="Genomic_DNA"/>
</dbReference>
<comment type="caution">
    <text evidence="8">The sequence shown here is derived from an EMBL/GenBank/DDBJ whole genome shotgun (WGS) entry which is preliminary data.</text>
</comment>
<evidence type="ECO:0000256" key="2">
    <source>
        <dbReference type="ARBA" id="ARBA00009399"/>
    </source>
</evidence>
<feature type="domain" description="GtrA/DPMS transmembrane" evidence="7">
    <location>
        <begin position="18"/>
        <end position="128"/>
    </location>
</feature>
<keyword evidence="4 6" id="KW-1133">Transmembrane helix</keyword>
<evidence type="ECO:0000256" key="3">
    <source>
        <dbReference type="ARBA" id="ARBA00022692"/>
    </source>
</evidence>
<feature type="transmembrane region" description="Helical" evidence="6">
    <location>
        <begin position="47"/>
        <end position="67"/>
    </location>
</feature>
<dbReference type="InterPro" id="IPR051401">
    <property type="entry name" value="GtrA_CellWall_Glycosyl"/>
</dbReference>
<dbReference type="InterPro" id="IPR007267">
    <property type="entry name" value="GtrA_DPMS_TM"/>
</dbReference>
<feature type="transmembrane region" description="Helical" evidence="6">
    <location>
        <begin position="79"/>
        <end position="101"/>
    </location>
</feature>
<protein>
    <submittedName>
        <fullName evidence="8">GtrA family protein</fullName>
    </submittedName>
</protein>
<organism evidence="8 9">
    <name type="scientific">Lysobacter brunescens</name>
    <dbReference type="NCBI Taxonomy" id="262323"/>
    <lineage>
        <taxon>Bacteria</taxon>
        <taxon>Pseudomonadati</taxon>
        <taxon>Pseudomonadota</taxon>
        <taxon>Gammaproteobacteria</taxon>
        <taxon>Lysobacterales</taxon>
        <taxon>Lysobacteraceae</taxon>
        <taxon>Lysobacter</taxon>
    </lineage>
</organism>
<feature type="transmembrane region" description="Helical" evidence="6">
    <location>
        <begin position="107"/>
        <end position="128"/>
    </location>
</feature>
<dbReference type="PANTHER" id="PTHR38459:SF1">
    <property type="entry name" value="PROPHAGE BACTOPRENOL-LINKED GLUCOSE TRANSLOCASE HOMOLOG"/>
    <property type="match status" value="1"/>
</dbReference>
<feature type="transmembrane region" description="Helical" evidence="6">
    <location>
        <begin position="20"/>
        <end position="41"/>
    </location>
</feature>
<dbReference type="Pfam" id="PF04138">
    <property type="entry name" value="GtrA_DPMS_TM"/>
    <property type="match status" value="1"/>
</dbReference>
<keyword evidence="3 6" id="KW-0812">Transmembrane</keyword>
<proteinExistence type="inferred from homology"/>
<dbReference type="Proteomes" id="UP001597110">
    <property type="component" value="Unassembled WGS sequence"/>
</dbReference>
<dbReference type="PANTHER" id="PTHR38459">
    <property type="entry name" value="PROPHAGE BACTOPRENOL-LINKED GLUCOSE TRANSLOCASE HOMOLOG"/>
    <property type="match status" value="1"/>
</dbReference>
<keyword evidence="9" id="KW-1185">Reference proteome</keyword>
<comment type="subcellular location">
    <subcellularLocation>
        <location evidence="1">Membrane</location>
        <topology evidence="1">Multi-pass membrane protein</topology>
    </subcellularLocation>
</comment>
<evidence type="ECO:0000256" key="5">
    <source>
        <dbReference type="ARBA" id="ARBA00023136"/>
    </source>
</evidence>
<dbReference type="RefSeq" id="WP_386822916.1">
    <property type="nucleotide sequence ID" value="NZ_JBHTIF010000001.1"/>
</dbReference>
<evidence type="ECO:0000256" key="4">
    <source>
        <dbReference type="ARBA" id="ARBA00022989"/>
    </source>
</evidence>
<comment type="similarity">
    <text evidence="2">Belongs to the GtrA family.</text>
</comment>
<evidence type="ECO:0000256" key="6">
    <source>
        <dbReference type="SAM" id="Phobius"/>
    </source>
</evidence>
<reference evidence="9" key="1">
    <citation type="journal article" date="2019" name="Int. J. Syst. Evol. Microbiol.">
        <title>The Global Catalogue of Microorganisms (GCM) 10K type strain sequencing project: providing services to taxonomists for standard genome sequencing and annotation.</title>
        <authorList>
            <consortium name="The Broad Institute Genomics Platform"/>
            <consortium name="The Broad Institute Genome Sequencing Center for Infectious Disease"/>
            <person name="Wu L."/>
            <person name="Ma J."/>
        </authorList>
    </citation>
    <scope>NUCLEOTIDE SEQUENCE [LARGE SCALE GENOMIC DNA]</scope>
    <source>
        <strain evidence="9">CCUG 55585</strain>
    </source>
</reference>
<name>A0ABW2YA21_9GAMM</name>
<sequence>MKPLLRQLVDGRRSEFVRFLIGGIANTAFSYAIYLLLLILLPAMHAYVISFIIGIVSGYLINSIFVFPSKLDLKRFAAFPLVHLVNLSAGSAILWLAIHVFGCDARIAPLLSIAATIPINFVLSRIVVKH</sequence>
<accession>A0ABW2YA21</accession>